<comment type="caution">
    <text evidence="1">The sequence shown here is derived from an EMBL/GenBank/DDBJ whole genome shotgun (WGS) entry which is preliminary data.</text>
</comment>
<dbReference type="EMBL" id="QFFZ01000006">
    <property type="protein sequence ID" value="TEB12569.1"/>
    <property type="molecule type" value="Genomic_DNA"/>
</dbReference>
<name>A0A4Y7RV08_9FIRM</name>
<dbReference type="OrthoDB" id="2043743at2"/>
<organism evidence="1 2">
    <name type="scientific">Pelotomaculum propionicicum</name>
    <dbReference type="NCBI Taxonomy" id="258475"/>
    <lineage>
        <taxon>Bacteria</taxon>
        <taxon>Bacillati</taxon>
        <taxon>Bacillota</taxon>
        <taxon>Clostridia</taxon>
        <taxon>Eubacteriales</taxon>
        <taxon>Desulfotomaculaceae</taxon>
        <taxon>Pelotomaculum</taxon>
    </lineage>
</organism>
<evidence type="ECO:0000313" key="1">
    <source>
        <dbReference type="EMBL" id="TEB12569.1"/>
    </source>
</evidence>
<keyword evidence="2" id="KW-1185">Reference proteome</keyword>
<sequence>MPEILKVERILEYSKFPFNWYGIEVSLDDVKLGIQKGVVEVYERFPDRTIERLKDLKTKVWHIGRIIYFVNHPEKILPIGIKSHIISDGSLIPWIYDGNHRFMAAVVRGDEIIHGFYRGSTELLNYLKGVTSVKP</sequence>
<dbReference type="AlphaFoldDB" id="A0A4Y7RV08"/>
<reference evidence="1 2" key="1">
    <citation type="journal article" date="2018" name="Environ. Microbiol.">
        <title>Novel energy conservation strategies and behaviour of Pelotomaculum schinkii driving syntrophic propionate catabolism.</title>
        <authorList>
            <person name="Hidalgo-Ahumada C.A.P."/>
            <person name="Nobu M.K."/>
            <person name="Narihiro T."/>
            <person name="Tamaki H."/>
            <person name="Liu W.T."/>
            <person name="Kamagata Y."/>
            <person name="Stams A.J.M."/>
            <person name="Imachi H."/>
            <person name="Sousa D.Z."/>
        </authorList>
    </citation>
    <scope>NUCLEOTIDE SEQUENCE [LARGE SCALE GENOMIC DNA]</scope>
    <source>
        <strain evidence="1 2">MGP</strain>
    </source>
</reference>
<evidence type="ECO:0000313" key="2">
    <source>
        <dbReference type="Proteomes" id="UP000297597"/>
    </source>
</evidence>
<dbReference type="Proteomes" id="UP000297597">
    <property type="component" value="Unassembled WGS sequence"/>
</dbReference>
<protein>
    <submittedName>
        <fullName evidence="1">Uncharacterized protein</fullName>
    </submittedName>
</protein>
<proteinExistence type="predicted"/>
<dbReference type="RefSeq" id="WP_134212775.1">
    <property type="nucleotide sequence ID" value="NZ_QFFZ01000006.1"/>
</dbReference>
<accession>A0A4Y7RV08</accession>
<gene>
    <name evidence="1" type="ORF">Pmgp_00900</name>
</gene>